<proteinExistence type="inferred from homology"/>
<evidence type="ECO:0000313" key="5">
    <source>
        <dbReference type="EMBL" id="MCA9379116.1"/>
    </source>
</evidence>
<dbReference type="Pfam" id="PF13365">
    <property type="entry name" value="Trypsin_2"/>
    <property type="match status" value="1"/>
</dbReference>
<dbReference type="GO" id="GO:0004252">
    <property type="term" value="F:serine-type endopeptidase activity"/>
    <property type="evidence" value="ECO:0007669"/>
    <property type="project" value="InterPro"/>
</dbReference>
<evidence type="ECO:0000313" key="6">
    <source>
        <dbReference type="Proteomes" id="UP000760819"/>
    </source>
</evidence>
<reference evidence="5" key="2">
    <citation type="journal article" date="2021" name="Microbiome">
        <title>Successional dynamics and alternative stable states in a saline activated sludge microbial community over 9 years.</title>
        <authorList>
            <person name="Wang Y."/>
            <person name="Ye J."/>
            <person name="Ju F."/>
            <person name="Liu L."/>
            <person name="Boyd J.A."/>
            <person name="Deng Y."/>
            <person name="Parks D.H."/>
            <person name="Jiang X."/>
            <person name="Yin X."/>
            <person name="Woodcroft B.J."/>
            <person name="Tyson G.W."/>
            <person name="Hugenholtz P."/>
            <person name="Polz M.F."/>
            <person name="Zhang T."/>
        </authorList>
    </citation>
    <scope>NUCLEOTIDE SEQUENCE</scope>
    <source>
        <strain evidence="5">HKST-UBA12</strain>
    </source>
</reference>
<evidence type="ECO:0000256" key="2">
    <source>
        <dbReference type="ARBA" id="ARBA00022670"/>
    </source>
</evidence>
<dbReference type="Gene3D" id="2.30.42.10">
    <property type="match status" value="1"/>
</dbReference>
<dbReference type="PANTHER" id="PTHR43343">
    <property type="entry name" value="PEPTIDASE S12"/>
    <property type="match status" value="1"/>
</dbReference>
<dbReference type="GO" id="GO:0006508">
    <property type="term" value="P:proteolysis"/>
    <property type="evidence" value="ECO:0007669"/>
    <property type="project" value="UniProtKB-KW"/>
</dbReference>
<dbReference type="SUPFAM" id="SSF50494">
    <property type="entry name" value="Trypsin-like serine proteases"/>
    <property type="match status" value="1"/>
</dbReference>
<dbReference type="InterPro" id="IPR051201">
    <property type="entry name" value="Chloro_Bact_Ser_Proteases"/>
</dbReference>
<organism evidence="5 6">
    <name type="scientific">Candidatus Dojkabacteria bacterium</name>
    <dbReference type="NCBI Taxonomy" id="2099670"/>
    <lineage>
        <taxon>Bacteria</taxon>
        <taxon>Candidatus Dojkabacteria</taxon>
    </lineage>
</organism>
<reference evidence="5" key="1">
    <citation type="submission" date="2020-04" db="EMBL/GenBank/DDBJ databases">
        <authorList>
            <person name="Zhang T."/>
        </authorList>
    </citation>
    <scope>NUCLEOTIDE SEQUENCE</scope>
    <source>
        <strain evidence="5">HKST-UBA12</strain>
    </source>
</reference>
<keyword evidence="2" id="KW-0645">Protease</keyword>
<gene>
    <name evidence="5" type="ORF">KC640_01685</name>
</gene>
<dbReference type="Proteomes" id="UP000760819">
    <property type="component" value="Unassembled WGS sequence"/>
</dbReference>
<dbReference type="PRINTS" id="PR00834">
    <property type="entry name" value="PROTEASES2C"/>
</dbReference>
<dbReference type="AlphaFoldDB" id="A0A955I7F2"/>
<dbReference type="InterPro" id="IPR001940">
    <property type="entry name" value="Peptidase_S1C"/>
</dbReference>
<evidence type="ECO:0000259" key="4">
    <source>
        <dbReference type="PROSITE" id="PS50106"/>
    </source>
</evidence>
<dbReference type="EMBL" id="JAGQLI010000085">
    <property type="protein sequence ID" value="MCA9379116.1"/>
    <property type="molecule type" value="Genomic_DNA"/>
</dbReference>
<dbReference type="CDD" id="cd06779">
    <property type="entry name" value="cpPDZ_Deg_HtrA-like"/>
    <property type="match status" value="1"/>
</dbReference>
<feature type="domain" description="PDZ" evidence="4">
    <location>
        <begin position="328"/>
        <end position="382"/>
    </location>
</feature>
<evidence type="ECO:0000256" key="1">
    <source>
        <dbReference type="ARBA" id="ARBA00010541"/>
    </source>
</evidence>
<comment type="caution">
    <text evidence="5">The sequence shown here is derived from an EMBL/GenBank/DDBJ whole genome shotgun (WGS) entry which is preliminary data.</text>
</comment>
<dbReference type="PROSITE" id="PS50106">
    <property type="entry name" value="PDZ"/>
    <property type="match status" value="1"/>
</dbReference>
<comment type="similarity">
    <text evidence="1">Belongs to the peptidase S1C family.</text>
</comment>
<name>A0A955I7F2_9BACT</name>
<dbReference type="InterPro" id="IPR043504">
    <property type="entry name" value="Peptidase_S1_PA_chymotrypsin"/>
</dbReference>
<dbReference type="PANTHER" id="PTHR43343:SF3">
    <property type="entry name" value="PROTEASE DO-LIKE 8, CHLOROPLASTIC"/>
    <property type="match status" value="1"/>
</dbReference>
<accession>A0A955I7F2</accession>
<keyword evidence="3" id="KW-0378">Hydrolase</keyword>
<dbReference type="SMART" id="SM00228">
    <property type="entry name" value="PDZ"/>
    <property type="match status" value="1"/>
</dbReference>
<dbReference type="InterPro" id="IPR009003">
    <property type="entry name" value="Peptidase_S1_PA"/>
</dbReference>
<sequence>MAKSLSSKKVIGVALASCTVISCSFVAGTLGGFLGNKLAQSAETTAQIGTQNITITNESSAIIDVAEQASPAVVSIVITKDLPVYQSPLYDYLYPGRNQQNSGETEKTQVGAGSGFIISQEGLILTNRHVVSDDSAEYTVVMNDGTTYAASIVGRDTVLDVAVLKIDAGSDLPFLSFGDSDAIKIGQQVIAIGNSLGEFSNTVSSGIVSGLGRSITAGDSSGAAELLSNIIQTDASINPGNSGGPLLDITGNVIGINVAIAQNAENIGFAIPINAVKQVVDSIEKYGEIVRPYLGVRYQMLTSEIASANELSVDYGAWIVIDPSATESSVIAGGPADEAGLKPGDIILEIDGKQVTTDNDLSTIIQTYQVGDTIQIKYQRGDQQNTTSAKLEKRTE</sequence>
<dbReference type="Gene3D" id="2.40.10.10">
    <property type="entry name" value="Trypsin-like serine proteases"/>
    <property type="match status" value="2"/>
</dbReference>
<dbReference type="InterPro" id="IPR001478">
    <property type="entry name" value="PDZ"/>
</dbReference>
<dbReference type="InterPro" id="IPR036034">
    <property type="entry name" value="PDZ_sf"/>
</dbReference>
<dbReference type="Pfam" id="PF13180">
    <property type="entry name" value="PDZ_2"/>
    <property type="match status" value="1"/>
</dbReference>
<dbReference type="PROSITE" id="PS51257">
    <property type="entry name" value="PROKAR_LIPOPROTEIN"/>
    <property type="match status" value="1"/>
</dbReference>
<evidence type="ECO:0000256" key="3">
    <source>
        <dbReference type="ARBA" id="ARBA00022801"/>
    </source>
</evidence>
<dbReference type="SUPFAM" id="SSF50156">
    <property type="entry name" value="PDZ domain-like"/>
    <property type="match status" value="1"/>
</dbReference>
<protein>
    <submittedName>
        <fullName evidence="5">Trypsin-like peptidase domain-containing protein</fullName>
    </submittedName>
</protein>